<dbReference type="GO" id="GO:0003677">
    <property type="term" value="F:DNA binding"/>
    <property type="evidence" value="ECO:0007669"/>
    <property type="project" value="UniProtKB-KW"/>
</dbReference>
<dbReference type="KEGG" id="lrz:BJI69_12815"/>
<dbReference type="OrthoDB" id="9800897at2"/>
<dbReference type="GO" id="GO:0000160">
    <property type="term" value="P:phosphorelay signal transduction system"/>
    <property type="evidence" value="ECO:0007669"/>
    <property type="project" value="InterPro"/>
</dbReference>
<dbReference type="InterPro" id="IPR001789">
    <property type="entry name" value="Sig_transdc_resp-reg_receiver"/>
</dbReference>
<keyword evidence="2" id="KW-0597">Phosphoprotein</keyword>
<evidence type="ECO:0000313" key="5">
    <source>
        <dbReference type="Proteomes" id="UP000182987"/>
    </source>
</evidence>
<feature type="modified residue" description="4-aspartylphosphate" evidence="2">
    <location>
        <position position="61"/>
    </location>
</feature>
<accession>A0A1L3EUJ1</accession>
<sequence length="143" mass="15136">MDDLRHTRFRASVVLADDHPQTALEIERLLREDFDVVGVVGNGVALVSLVEILRPDAVVTDIAMPGMDGLEAARRIAVNCPGLPVIFVSCHDDASVARRALSVGSAFVVKASAGEDLLDAVHAALRGDAYVSCSVRAGYPDTP</sequence>
<organism evidence="4 5">
    <name type="scientific">Luteibacter rhizovicinus DSM 16549</name>
    <dbReference type="NCBI Taxonomy" id="1440763"/>
    <lineage>
        <taxon>Bacteria</taxon>
        <taxon>Pseudomonadati</taxon>
        <taxon>Pseudomonadota</taxon>
        <taxon>Gammaproteobacteria</taxon>
        <taxon>Lysobacterales</taxon>
        <taxon>Rhodanobacteraceae</taxon>
        <taxon>Luteibacter</taxon>
    </lineage>
</organism>
<dbReference type="InterPro" id="IPR011006">
    <property type="entry name" value="CheY-like_superfamily"/>
</dbReference>
<dbReference type="SMART" id="SM00448">
    <property type="entry name" value="REC"/>
    <property type="match status" value="1"/>
</dbReference>
<dbReference type="EMBL" id="CP017480">
    <property type="protein sequence ID" value="APG04692.1"/>
    <property type="molecule type" value="Genomic_DNA"/>
</dbReference>
<proteinExistence type="predicted"/>
<dbReference type="AlphaFoldDB" id="A0A1L3EUJ1"/>
<dbReference type="Pfam" id="PF00072">
    <property type="entry name" value="Response_reg"/>
    <property type="match status" value="1"/>
</dbReference>
<keyword evidence="5" id="KW-1185">Reference proteome</keyword>
<gene>
    <name evidence="4" type="ORF">BJI69_12815</name>
</gene>
<dbReference type="RefSeq" id="WP_052767038.1">
    <property type="nucleotide sequence ID" value="NZ_CP017480.1"/>
</dbReference>
<evidence type="ECO:0000256" key="2">
    <source>
        <dbReference type="PROSITE-ProRule" id="PRU00169"/>
    </source>
</evidence>
<dbReference type="CDD" id="cd17535">
    <property type="entry name" value="REC_NarL-like"/>
    <property type="match status" value="1"/>
</dbReference>
<dbReference type="SUPFAM" id="SSF52172">
    <property type="entry name" value="CheY-like"/>
    <property type="match status" value="1"/>
</dbReference>
<feature type="domain" description="Response regulatory" evidence="3">
    <location>
        <begin position="12"/>
        <end position="125"/>
    </location>
</feature>
<reference evidence="5" key="1">
    <citation type="submission" date="2016-09" db="EMBL/GenBank/DDBJ databases">
        <authorList>
            <person name="Lysoe E."/>
        </authorList>
    </citation>
    <scope>NUCLEOTIDE SEQUENCE [LARGE SCALE GENOMIC DNA]</scope>
    <source>
        <strain evidence="5">LJ96T</strain>
    </source>
</reference>
<keyword evidence="1" id="KW-0238">DNA-binding</keyword>
<dbReference type="Gene3D" id="3.40.50.2300">
    <property type="match status" value="1"/>
</dbReference>
<evidence type="ECO:0000256" key="1">
    <source>
        <dbReference type="ARBA" id="ARBA00023125"/>
    </source>
</evidence>
<dbReference type="STRING" id="1440763.BJI69_12815"/>
<evidence type="ECO:0000313" key="4">
    <source>
        <dbReference type="EMBL" id="APG04692.1"/>
    </source>
</evidence>
<name>A0A1L3EUJ1_9GAMM</name>
<dbReference type="InterPro" id="IPR058245">
    <property type="entry name" value="NreC/VraR/RcsB-like_REC"/>
</dbReference>
<protein>
    <recommendedName>
        <fullName evidence="3">Response regulatory domain-containing protein</fullName>
    </recommendedName>
</protein>
<dbReference type="PANTHER" id="PTHR43214:SF43">
    <property type="entry name" value="TWO-COMPONENT RESPONSE REGULATOR"/>
    <property type="match status" value="1"/>
</dbReference>
<dbReference type="Proteomes" id="UP000182987">
    <property type="component" value="Chromosome"/>
</dbReference>
<dbReference type="InterPro" id="IPR039420">
    <property type="entry name" value="WalR-like"/>
</dbReference>
<dbReference type="PROSITE" id="PS50110">
    <property type="entry name" value="RESPONSE_REGULATORY"/>
    <property type="match status" value="1"/>
</dbReference>
<dbReference type="PANTHER" id="PTHR43214">
    <property type="entry name" value="TWO-COMPONENT RESPONSE REGULATOR"/>
    <property type="match status" value="1"/>
</dbReference>
<evidence type="ECO:0000259" key="3">
    <source>
        <dbReference type="PROSITE" id="PS50110"/>
    </source>
</evidence>